<name>A0A2J6QI62_9HELO</name>
<organism evidence="2 3">
    <name type="scientific">Hyaloscypha hepaticicola</name>
    <dbReference type="NCBI Taxonomy" id="2082293"/>
    <lineage>
        <taxon>Eukaryota</taxon>
        <taxon>Fungi</taxon>
        <taxon>Dikarya</taxon>
        <taxon>Ascomycota</taxon>
        <taxon>Pezizomycotina</taxon>
        <taxon>Leotiomycetes</taxon>
        <taxon>Helotiales</taxon>
        <taxon>Hyaloscyphaceae</taxon>
        <taxon>Hyaloscypha</taxon>
    </lineage>
</organism>
<sequence length="641" mass="71192">MAITMEHRVVGNPITSAATTYSSTTFPSATFPASLEARSFPTGNAFPSQVTLNPFFAVDSGERKHSTIPTPIWRVTNGQHFTAFSAAFPITSGIISFESTKTAPVPISTIVNSTGTFFTWSNGQNTLSPTITPQQYVLVSVVPLILATLFSIPWKILDNTIKEMEPFYQLSRPGGATAENSICLDYATSTILTVPIKAISRGHMLVFCSSLISLAVMFLPALASEAMFVSVTGKHNYACAVFPNLIRIIQALLSFIAILVIFMIAYSCRRTYNIYSEPLSIAGLACLLSLSPALETFQRIESKTKQKELKRLLAGRHFAILELSEMGQSPCPAIVELSSSSPSTITNKSLPRKELWFQSPKTTQSILPSDFDRSVDEEWVKPEGRLSSVWQELKTKLHFCLAMLFLCVVFILIAFYYFTFGHSWFERWMDSQTFGVRFAWTALGTAIKSFLGYLDQDLRRNEPYHRLLLGSARPEDSILVPGYMSPFSAILPSLRRRHFHVSLICFASVLAQFLPICFGNIPYSPSSSQGTYDICSKIAMAILLFMIACIAVSIWRPRKRVKPMFRNTDTLASVCCYVASTPSGDGDAMGMLDKMRGLSKMGNSERNKFLMKSKGLYAMGIVEGGELRIDCDEKVTKLWLD</sequence>
<dbReference type="EMBL" id="KZ613469">
    <property type="protein sequence ID" value="PMD25952.1"/>
    <property type="molecule type" value="Genomic_DNA"/>
</dbReference>
<keyword evidence="1" id="KW-1133">Transmembrane helix</keyword>
<dbReference type="OrthoDB" id="5428901at2759"/>
<feature type="transmembrane region" description="Helical" evidence="1">
    <location>
        <begin position="438"/>
        <end position="454"/>
    </location>
</feature>
<dbReference type="InterPro" id="IPR021840">
    <property type="entry name" value="DUF3433"/>
</dbReference>
<dbReference type="STRING" id="1745343.A0A2J6QI62"/>
<evidence type="ECO:0000313" key="3">
    <source>
        <dbReference type="Proteomes" id="UP000235672"/>
    </source>
</evidence>
<evidence type="ECO:0000313" key="2">
    <source>
        <dbReference type="EMBL" id="PMD25952.1"/>
    </source>
</evidence>
<feature type="transmembrane region" description="Helical" evidence="1">
    <location>
        <begin position="501"/>
        <end position="523"/>
    </location>
</feature>
<feature type="transmembrane region" description="Helical" evidence="1">
    <location>
        <begin position="397"/>
        <end position="418"/>
    </location>
</feature>
<dbReference type="PANTHER" id="PTHR37544">
    <property type="entry name" value="SPRAY-RELATED"/>
    <property type="match status" value="1"/>
</dbReference>
<keyword evidence="1" id="KW-0472">Membrane</keyword>
<evidence type="ECO:0000256" key="1">
    <source>
        <dbReference type="SAM" id="Phobius"/>
    </source>
</evidence>
<accession>A0A2J6QI62</accession>
<feature type="transmembrane region" description="Helical" evidence="1">
    <location>
        <begin position="204"/>
        <end position="224"/>
    </location>
</feature>
<proteinExistence type="predicted"/>
<dbReference type="Pfam" id="PF11915">
    <property type="entry name" value="DUF3433"/>
    <property type="match status" value="2"/>
</dbReference>
<keyword evidence="3" id="KW-1185">Reference proteome</keyword>
<feature type="transmembrane region" description="Helical" evidence="1">
    <location>
        <begin position="244"/>
        <end position="266"/>
    </location>
</feature>
<gene>
    <name evidence="2" type="ORF">NA56DRAFT_592959</name>
</gene>
<protein>
    <submittedName>
        <fullName evidence="2">Uncharacterized protein</fullName>
    </submittedName>
</protein>
<dbReference type="AlphaFoldDB" id="A0A2J6QI62"/>
<dbReference type="PANTHER" id="PTHR37544:SF3">
    <property type="entry name" value="SPRAY"/>
    <property type="match status" value="1"/>
</dbReference>
<dbReference type="Proteomes" id="UP000235672">
    <property type="component" value="Unassembled WGS sequence"/>
</dbReference>
<keyword evidence="1" id="KW-0812">Transmembrane</keyword>
<feature type="transmembrane region" description="Helical" evidence="1">
    <location>
        <begin position="538"/>
        <end position="556"/>
    </location>
</feature>
<reference evidence="2 3" key="1">
    <citation type="submission" date="2016-05" db="EMBL/GenBank/DDBJ databases">
        <title>A degradative enzymes factory behind the ericoid mycorrhizal symbiosis.</title>
        <authorList>
            <consortium name="DOE Joint Genome Institute"/>
            <person name="Martino E."/>
            <person name="Morin E."/>
            <person name="Grelet G."/>
            <person name="Kuo A."/>
            <person name="Kohler A."/>
            <person name="Daghino S."/>
            <person name="Barry K."/>
            <person name="Choi C."/>
            <person name="Cichocki N."/>
            <person name="Clum A."/>
            <person name="Copeland A."/>
            <person name="Hainaut M."/>
            <person name="Haridas S."/>
            <person name="Labutti K."/>
            <person name="Lindquist E."/>
            <person name="Lipzen A."/>
            <person name="Khouja H.-R."/>
            <person name="Murat C."/>
            <person name="Ohm R."/>
            <person name="Olson A."/>
            <person name="Spatafora J."/>
            <person name="Veneault-Fourrey C."/>
            <person name="Henrissat B."/>
            <person name="Grigoriev I."/>
            <person name="Martin F."/>
            <person name="Perotto S."/>
        </authorList>
    </citation>
    <scope>NUCLEOTIDE SEQUENCE [LARGE SCALE GENOMIC DNA]</scope>
    <source>
        <strain evidence="2 3">UAMH 7357</strain>
    </source>
</reference>